<evidence type="ECO:0000313" key="2">
    <source>
        <dbReference type="Proteomes" id="UP000814243"/>
    </source>
</evidence>
<name>A0A922SAH9_SPOEX</name>
<sequence length="66" mass="7656">MDSSGLQVPPEIISRHKREANLNDEDRSSFKHFVKKKPDFQLKMIDDNTDTIPQAITSSKLHRLHL</sequence>
<comment type="caution">
    <text evidence="1">The sequence shown here is derived from an EMBL/GenBank/DDBJ whole genome shotgun (WGS) entry which is preliminary data.</text>
</comment>
<gene>
    <name evidence="1" type="ORF">HF086_004498</name>
</gene>
<accession>A0A922SAH9</accession>
<reference evidence="1" key="1">
    <citation type="journal article" date="2021" name="G3 (Bethesda)">
        <title>Genome and transcriptome analysis of the beet armyworm Spodoptera exigua reveals targets for pest control. .</title>
        <authorList>
            <person name="Simon S."/>
            <person name="Breeschoten T."/>
            <person name="Jansen H.J."/>
            <person name="Dirks R.P."/>
            <person name="Schranz M.E."/>
            <person name="Ros V.I.D."/>
        </authorList>
    </citation>
    <scope>NUCLEOTIDE SEQUENCE</scope>
    <source>
        <strain evidence="1">TB_SE_WUR_2020</strain>
    </source>
</reference>
<protein>
    <submittedName>
        <fullName evidence="1">Uncharacterized protein</fullName>
    </submittedName>
</protein>
<dbReference type="EMBL" id="JACEFF010000826">
    <property type="protein sequence ID" value="KAH9630365.1"/>
    <property type="molecule type" value="Genomic_DNA"/>
</dbReference>
<proteinExistence type="predicted"/>
<organism evidence="1 2">
    <name type="scientific">Spodoptera exigua</name>
    <name type="common">Beet armyworm</name>
    <name type="synonym">Noctua fulgens</name>
    <dbReference type="NCBI Taxonomy" id="7107"/>
    <lineage>
        <taxon>Eukaryota</taxon>
        <taxon>Metazoa</taxon>
        <taxon>Ecdysozoa</taxon>
        <taxon>Arthropoda</taxon>
        <taxon>Hexapoda</taxon>
        <taxon>Insecta</taxon>
        <taxon>Pterygota</taxon>
        <taxon>Neoptera</taxon>
        <taxon>Endopterygota</taxon>
        <taxon>Lepidoptera</taxon>
        <taxon>Glossata</taxon>
        <taxon>Ditrysia</taxon>
        <taxon>Noctuoidea</taxon>
        <taxon>Noctuidae</taxon>
        <taxon>Amphipyrinae</taxon>
        <taxon>Spodoptera</taxon>
    </lineage>
</organism>
<dbReference type="Proteomes" id="UP000814243">
    <property type="component" value="Unassembled WGS sequence"/>
</dbReference>
<evidence type="ECO:0000313" key="1">
    <source>
        <dbReference type="EMBL" id="KAH9630365.1"/>
    </source>
</evidence>
<dbReference type="AlphaFoldDB" id="A0A922SAH9"/>